<proteinExistence type="predicted"/>
<gene>
    <name evidence="2" type="ORF">HID58_016197</name>
</gene>
<comment type="caution">
    <text evidence="2">The sequence shown here is derived from an EMBL/GenBank/DDBJ whole genome shotgun (WGS) entry which is preliminary data.</text>
</comment>
<dbReference type="Pfam" id="PF04776">
    <property type="entry name" value="protein_MS5"/>
    <property type="match status" value="2"/>
</dbReference>
<dbReference type="Gene3D" id="3.10.450.10">
    <property type="match status" value="2"/>
</dbReference>
<protein>
    <submittedName>
        <fullName evidence="2">Uncharacterized protein</fullName>
    </submittedName>
</protein>
<evidence type="ECO:0000256" key="1">
    <source>
        <dbReference type="SAM" id="MobiDB-lite"/>
    </source>
</evidence>
<dbReference type="PANTHER" id="PTHR31260:SF41">
    <property type="entry name" value="CYSTATIN DOMAIN-CONTAINING PROTEIN"/>
    <property type="match status" value="1"/>
</dbReference>
<reference evidence="2 3" key="1">
    <citation type="submission" date="2021-05" db="EMBL/GenBank/DDBJ databases">
        <title>Genome Assembly of Synthetic Allotetraploid Brassica napus Reveals Homoeologous Exchanges between Subgenomes.</title>
        <authorList>
            <person name="Davis J.T."/>
        </authorList>
    </citation>
    <scope>NUCLEOTIDE SEQUENCE [LARGE SCALE GENOMIC DNA]</scope>
    <source>
        <strain evidence="3">cv. Da-Ae</strain>
        <tissue evidence="2">Seedling</tissue>
    </source>
</reference>
<dbReference type="PANTHER" id="PTHR31260">
    <property type="entry name" value="CYSTATIN/MONELLIN SUPERFAMILY PROTEIN"/>
    <property type="match status" value="1"/>
</dbReference>
<evidence type="ECO:0000313" key="2">
    <source>
        <dbReference type="EMBL" id="KAH0930470.1"/>
    </source>
</evidence>
<dbReference type="InterPro" id="IPR006462">
    <property type="entry name" value="MS5"/>
</dbReference>
<dbReference type="InterPro" id="IPR046350">
    <property type="entry name" value="Cystatin_sf"/>
</dbReference>
<name>A0ABQ8DM78_BRANA</name>
<dbReference type="NCBIfam" id="TIGR01572">
    <property type="entry name" value="A_thl_para_3677"/>
    <property type="match status" value="2"/>
</dbReference>
<keyword evidence="3" id="KW-1185">Reference proteome</keyword>
<dbReference type="SUPFAM" id="SSF54403">
    <property type="entry name" value="Cystatin/monellin"/>
    <property type="match status" value="1"/>
</dbReference>
<sequence>MYDCMLDEAKLWLDEPPHRKRKLEPPPPLPIVDYSLPTTFSDSDEEEIDPVEREKYRKQVVESGGFDVDFFPVYGSLDQSGSTPSTVMLSKVGLHCYNFDKGTNLQFRSVQKANEEFASFTMYYITVEAMDPFSGSPVTFQTCVWDAATKSNESSRFITKVCRIKGTEKETSRWDHGAVDEFYKDDISWLEDDALTGSDKLQYYEVKESDLRDNEWLQLYAEVVMFSKWETDLSAYLPVKMKKVVVRTREDVETSKKLRSKNATFYMSFTACGGLECRGIIRRTTDGRPQHMSLQAKLWLDQPPPPPPIVDYSLSTTFSDSDEDEIDPVERERFRKQVVESGGFDVDFFPVYEKLFSSGSTPSTVMLSKVGLHCHNFDKGTNLQFKSVQKANEEFVSFITYYITVEAMDPLNDSPLTFLTSVWDAATKNNESLRLVTKVCRIKGTKEETTLWDHDAVDEFYKDDISWLDDDALTASDKQLQYYEVKESDLLDNEWLYLYAELVLFSKWAMDLSAYLPVKMKKVVVRTREDVESSKKLRSKNATFYMSFTSCGGLECRGIIRRTTDGIPQHMSLQVKCWIDN</sequence>
<feature type="region of interest" description="Disordered" evidence="1">
    <location>
        <begin position="16"/>
        <end position="46"/>
    </location>
</feature>
<evidence type="ECO:0000313" key="3">
    <source>
        <dbReference type="Proteomes" id="UP000824890"/>
    </source>
</evidence>
<organism evidence="2 3">
    <name type="scientific">Brassica napus</name>
    <name type="common">Rape</name>
    <dbReference type="NCBI Taxonomy" id="3708"/>
    <lineage>
        <taxon>Eukaryota</taxon>
        <taxon>Viridiplantae</taxon>
        <taxon>Streptophyta</taxon>
        <taxon>Embryophyta</taxon>
        <taxon>Tracheophyta</taxon>
        <taxon>Spermatophyta</taxon>
        <taxon>Magnoliopsida</taxon>
        <taxon>eudicotyledons</taxon>
        <taxon>Gunneridae</taxon>
        <taxon>Pentapetalae</taxon>
        <taxon>rosids</taxon>
        <taxon>malvids</taxon>
        <taxon>Brassicales</taxon>
        <taxon>Brassicaceae</taxon>
        <taxon>Brassiceae</taxon>
        <taxon>Brassica</taxon>
    </lineage>
</organism>
<accession>A0ABQ8DM78</accession>
<dbReference type="EMBL" id="JAGKQM010000004">
    <property type="protein sequence ID" value="KAH0930470.1"/>
    <property type="molecule type" value="Genomic_DNA"/>
</dbReference>
<dbReference type="Proteomes" id="UP000824890">
    <property type="component" value="Unassembled WGS sequence"/>
</dbReference>